<evidence type="ECO:0000313" key="8">
    <source>
        <dbReference type="EMBL" id="KAJ3741212.1"/>
    </source>
</evidence>
<feature type="transmembrane region" description="Helical" evidence="6">
    <location>
        <begin position="210"/>
        <end position="232"/>
    </location>
</feature>
<keyword evidence="2" id="KW-0813">Transport</keyword>
<dbReference type="PANTHER" id="PTHR43791">
    <property type="entry name" value="PERMEASE-RELATED"/>
    <property type="match status" value="1"/>
</dbReference>
<dbReference type="InterPro" id="IPR020846">
    <property type="entry name" value="MFS_dom"/>
</dbReference>
<reference evidence="8 9" key="1">
    <citation type="journal article" date="2023" name="Proc. Natl. Acad. Sci. U.S.A.">
        <title>A global phylogenomic analysis of the shiitake genus Lentinula.</title>
        <authorList>
            <person name="Sierra-Patev S."/>
            <person name="Min B."/>
            <person name="Naranjo-Ortiz M."/>
            <person name="Looney B."/>
            <person name="Konkel Z."/>
            <person name="Slot J.C."/>
            <person name="Sakamoto Y."/>
            <person name="Steenwyk J.L."/>
            <person name="Rokas A."/>
            <person name="Carro J."/>
            <person name="Camarero S."/>
            <person name="Ferreira P."/>
            <person name="Molpeceres G."/>
            <person name="Ruiz-Duenas F.J."/>
            <person name="Serrano A."/>
            <person name="Henrissat B."/>
            <person name="Drula E."/>
            <person name="Hughes K.W."/>
            <person name="Mata J.L."/>
            <person name="Ishikawa N.K."/>
            <person name="Vargas-Isla R."/>
            <person name="Ushijima S."/>
            <person name="Smith C.A."/>
            <person name="Donoghue J."/>
            <person name="Ahrendt S."/>
            <person name="Andreopoulos W."/>
            <person name="He G."/>
            <person name="LaButti K."/>
            <person name="Lipzen A."/>
            <person name="Ng V."/>
            <person name="Riley R."/>
            <person name="Sandor L."/>
            <person name="Barry K."/>
            <person name="Martinez A.T."/>
            <person name="Xiao Y."/>
            <person name="Gibbons J.G."/>
            <person name="Terashima K."/>
            <person name="Grigoriev I.V."/>
            <person name="Hibbett D."/>
        </authorList>
    </citation>
    <scope>NUCLEOTIDE SEQUENCE [LARGE SCALE GENOMIC DNA]</scope>
    <source>
        <strain evidence="8 9">TFB7810</strain>
    </source>
</reference>
<feature type="transmembrane region" description="Helical" evidence="6">
    <location>
        <begin position="403"/>
        <end position="423"/>
    </location>
</feature>
<evidence type="ECO:0000256" key="5">
    <source>
        <dbReference type="ARBA" id="ARBA00023136"/>
    </source>
</evidence>
<evidence type="ECO:0000259" key="7">
    <source>
        <dbReference type="PROSITE" id="PS50850"/>
    </source>
</evidence>
<feature type="transmembrane region" description="Helical" evidence="6">
    <location>
        <begin position="371"/>
        <end position="391"/>
    </location>
</feature>
<dbReference type="PANTHER" id="PTHR43791:SF6">
    <property type="entry name" value="TRANSPORTER, PUTATIVE (AFU_ORTHOLOGUE AFUA_1G16690)-RELATED"/>
    <property type="match status" value="1"/>
</dbReference>
<evidence type="ECO:0000313" key="9">
    <source>
        <dbReference type="Proteomes" id="UP001142393"/>
    </source>
</evidence>
<dbReference type="EMBL" id="JANVFU010000012">
    <property type="protein sequence ID" value="KAJ3741212.1"/>
    <property type="molecule type" value="Genomic_DNA"/>
</dbReference>
<feature type="transmembrane region" description="Helical" evidence="6">
    <location>
        <begin position="435"/>
        <end position="453"/>
    </location>
</feature>
<keyword evidence="9" id="KW-1185">Reference proteome</keyword>
<accession>A0A9W8NUM4</accession>
<dbReference type="InterPro" id="IPR036259">
    <property type="entry name" value="MFS_trans_sf"/>
</dbReference>
<organism evidence="8 9">
    <name type="scientific">Lentinula detonsa</name>
    <dbReference type="NCBI Taxonomy" id="2804962"/>
    <lineage>
        <taxon>Eukaryota</taxon>
        <taxon>Fungi</taxon>
        <taxon>Dikarya</taxon>
        <taxon>Basidiomycota</taxon>
        <taxon>Agaricomycotina</taxon>
        <taxon>Agaricomycetes</taxon>
        <taxon>Agaricomycetidae</taxon>
        <taxon>Agaricales</taxon>
        <taxon>Marasmiineae</taxon>
        <taxon>Omphalotaceae</taxon>
        <taxon>Lentinula</taxon>
    </lineage>
</organism>
<evidence type="ECO:0000256" key="2">
    <source>
        <dbReference type="ARBA" id="ARBA00022448"/>
    </source>
</evidence>
<feature type="transmembrane region" description="Helical" evidence="6">
    <location>
        <begin position="345"/>
        <end position="365"/>
    </location>
</feature>
<keyword evidence="5 6" id="KW-0472">Membrane</keyword>
<gene>
    <name evidence="8" type="ORF">DFH05DRAFT_317692</name>
</gene>
<feature type="transmembrane region" description="Helical" evidence="6">
    <location>
        <begin position="176"/>
        <end position="198"/>
    </location>
</feature>
<feature type="transmembrane region" description="Helical" evidence="6">
    <location>
        <begin position="116"/>
        <end position="136"/>
    </location>
</feature>
<protein>
    <submittedName>
        <fullName evidence="8">MFS general substrate transporter</fullName>
    </submittedName>
</protein>
<keyword evidence="3 6" id="KW-0812">Transmembrane</keyword>
<dbReference type="GO" id="GO:0016020">
    <property type="term" value="C:membrane"/>
    <property type="evidence" value="ECO:0007669"/>
    <property type="project" value="UniProtKB-SubCell"/>
</dbReference>
<feature type="transmembrane region" description="Helical" evidence="6">
    <location>
        <begin position="142"/>
        <end position="164"/>
    </location>
</feature>
<name>A0A9W8NUM4_9AGAR</name>
<feature type="domain" description="Major facilitator superfamily (MFS) profile" evidence="7">
    <location>
        <begin position="49"/>
        <end position="458"/>
    </location>
</feature>
<feature type="transmembrane region" description="Helical" evidence="6">
    <location>
        <begin position="281"/>
        <end position="301"/>
    </location>
</feature>
<comment type="subcellular location">
    <subcellularLocation>
        <location evidence="1">Membrane</location>
        <topology evidence="1">Multi-pass membrane protein</topology>
    </subcellularLocation>
</comment>
<evidence type="ECO:0000256" key="6">
    <source>
        <dbReference type="SAM" id="Phobius"/>
    </source>
</evidence>
<dbReference type="InterPro" id="IPR011701">
    <property type="entry name" value="MFS"/>
</dbReference>
<dbReference type="Gene3D" id="1.20.1250.20">
    <property type="entry name" value="MFS general substrate transporter like domains"/>
    <property type="match status" value="2"/>
</dbReference>
<feature type="transmembrane region" description="Helical" evidence="6">
    <location>
        <begin position="313"/>
        <end position="333"/>
    </location>
</feature>
<dbReference type="AlphaFoldDB" id="A0A9W8NUM4"/>
<dbReference type="GO" id="GO:0022857">
    <property type="term" value="F:transmembrane transporter activity"/>
    <property type="evidence" value="ECO:0007669"/>
    <property type="project" value="InterPro"/>
</dbReference>
<dbReference type="Pfam" id="PF07690">
    <property type="entry name" value="MFS_1"/>
    <property type="match status" value="1"/>
</dbReference>
<evidence type="ECO:0000256" key="3">
    <source>
        <dbReference type="ARBA" id="ARBA00022692"/>
    </source>
</evidence>
<dbReference type="FunFam" id="1.20.1250.20:FF:000057">
    <property type="entry name" value="MFS general substrate transporter"/>
    <property type="match status" value="1"/>
</dbReference>
<keyword evidence="4 6" id="KW-1133">Transmembrane helix</keyword>
<sequence length="481" mass="53699">MAQSTAVVNSAHDETSPLLMFEPDVDSLFEHAEEREKVERSLLKKLDGRMYLLGVIYILNYIDRQNIAVARLRGFEEDLGLQGSQYATCLGIVYVGYLLTQVPSNMCLEYVGRPSMYLSSCMVLWGFVSMLTGAARSFYDALIARFCLGFVEAAFFPGALLLISKWYKRDEIGQRTAYLANGLLIANATGSILASGILEVMDNAYGIAAWRWLFYIEGALTISVAICAMYILPDFPKTSSGWLSAAEQALAIRRTQEEYTVDDSPVHPFEGLWLAISDKKVWSLAIILGLHAFSSSFHIYFPTLMQTIGYDPIFTLLICVPPWLTAIVAVIIVTRHSDRSSERYWHITASMGIALVGYVVAISTMNPVVRYISFFFMTQIHAGYVCFMAWASTSVSDPPSKRASALALINTGGVLANIFVPYAWPSSWGPDYSKSFSICIFANFLTVTACWVFRRHLITLNNIAKPTVLAGRQRKEDQYQL</sequence>
<dbReference type="SUPFAM" id="SSF103473">
    <property type="entry name" value="MFS general substrate transporter"/>
    <property type="match status" value="1"/>
</dbReference>
<evidence type="ECO:0000256" key="1">
    <source>
        <dbReference type="ARBA" id="ARBA00004141"/>
    </source>
</evidence>
<evidence type="ECO:0000256" key="4">
    <source>
        <dbReference type="ARBA" id="ARBA00022989"/>
    </source>
</evidence>
<comment type="caution">
    <text evidence="8">The sequence shown here is derived from an EMBL/GenBank/DDBJ whole genome shotgun (WGS) entry which is preliminary data.</text>
</comment>
<proteinExistence type="predicted"/>
<dbReference type="Proteomes" id="UP001142393">
    <property type="component" value="Unassembled WGS sequence"/>
</dbReference>
<dbReference type="PROSITE" id="PS50850">
    <property type="entry name" value="MFS"/>
    <property type="match status" value="1"/>
</dbReference>